<feature type="region of interest" description="Disordered" evidence="1">
    <location>
        <begin position="56"/>
        <end position="81"/>
    </location>
</feature>
<gene>
    <name evidence="2" type="ORF">P3G67_32985</name>
</gene>
<reference evidence="2 3" key="1">
    <citation type="submission" date="2023-03" db="EMBL/GenBank/DDBJ databases">
        <title>Draft genome sequence of Streptomyces sp. RB6PN23 isolated from peat swamp forest in Thailand.</title>
        <authorList>
            <person name="Klaysubun C."/>
            <person name="Duangmal K."/>
        </authorList>
    </citation>
    <scope>NUCLEOTIDE SEQUENCE [LARGE SCALE GENOMIC DNA]</scope>
    <source>
        <strain evidence="2 3">RB6PN23</strain>
    </source>
</reference>
<proteinExistence type="predicted"/>
<evidence type="ECO:0000313" key="2">
    <source>
        <dbReference type="EMBL" id="MDF3293947.1"/>
    </source>
</evidence>
<organism evidence="2 3">
    <name type="scientific">Streptomyces silvisoli</name>
    <dbReference type="NCBI Taxonomy" id="3034235"/>
    <lineage>
        <taxon>Bacteria</taxon>
        <taxon>Bacillati</taxon>
        <taxon>Actinomycetota</taxon>
        <taxon>Actinomycetes</taxon>
        <taxon>Kitasatosporales</taxon>
        <taxon>Streptomycetaceae</taxon>
        <taxon>Streptomyces</taxon>
    </lineage>
</organism>
<comment type="caution">
    <text evidence="2">The sequence shown here is derived from an EMBL/GenBank/DDBJ whole genome shotgun (WGS) entry which is preliminary data.</text>
</comment>
<dbReference type="Proteomes" id="UP001216579">
    <property type="component" value="Unassembled WGS sequence"/>
</dbReference>
<keyword evidence="3" id="KW-1185">Reference proteome</keyword>
<sequence length="237" mass="25145">MHAVRSNTAHGLPLSMVERKAAALQILRDYPYCSDRSLSTVVGLSAKTVAMLRRSTVDPPQSNGGRIGRDGRVRPGSAVQGRLHASRVLRANPGASLRDVARQSGISLSTAHDVKRRLRNGQDPVPTQQRGASRASCQAVPDGCLTGLGSGDAAHPTKPPSLVQLLFLRRDPALRATETGRALLRLVIAHEAALAGDGELLSGVPPHCAPAMAEVARDVARIWCQFADELSRLAPEA</sequence>
<protein>
    <submittedName>
        <fullName evidence="2">Winged helix-turn-helix domain-containing protein</fullName>
    </submittedName>
</protein>
<dbReference type="EMBL" id="JARJBC010000032">
    <property type="protein sequence ID" value="MDF3293947.1"/>
    <property type="molecule type" value="Genomic_DNA"/>
</dbReference>
<name>A0ABT5ZVU8_9ACTN</name>
<accession>A0ABT5ZVU8</accession>
<evidence type="ECO:0000256" key="1">
    <source>
        <dbReference type="SAM" id="MobiDB-lite"/>
    </source>
</evidence>
<evidence type="ECO:0000313" key="3">
    <source>
        <dbReference type="Proteomes" id="UP001216579"/>
    </source>
</evidence>
<feature type="region of interest" description="Disordered" evidence="1">
    <location>
        <begin position="109"/>
        <end position="136"/>
    </location>
</feature>